<keyword evidence="3" id="KW-1185">Reference proteome</keyword>
<accession>A0AA35P7D4</accession>
<keyword evidence="1" id="KW-0472">Membrane</keyword>
<name>A0AA35P7D4_9SAUR</name>
<proteinExistence type="predicted"/>
<evidence type="ECO:0000256" key="1">
    <source>
        <dbReference type="SAM" id="Phobius"/>
    </source>
</evidence>
<dbReference type="AlphaFoldDB" id="A0AA35P7D4"/>
<feature type="transmembrane region" description="Helical" evidence="1">
    <location>
        <begin position="6"/>
        <end position="25"/>
    </location>
</feature>
<gene>
    <name evidence="2" type="ORF">PODLI_1B000320</name>
</gene>
<keyword evidence="1" id="KW-1133">Transmembrane helix</keyword>
<protein>
    <submittedName>
        <fullName evidence="2">Uncharacterized protein</fullName>
    </submittedName>
</protein>
<dbReference type="Proteomes" id="UP001178461">
    <property type="component" value="Chromosome 5"/>
</dbReference>
<organism evidence="2 3">
    <name type="scientific">Podarcis lilfordi</name>
    <name type="common">Lilford's wall lizard</name>
    <dbReference type="NCBI Taxonomy" id="74358"/>
    <lineage>
        <taxon>Eukaryota</taxon>
        <taxon>Metazoa</taxon>
        <taxon>Chordata</taxon>
        <taxon>Craniata</taxon>
        <taxon>Vertebrata</taxon>
        <taxon>Euteleostomi</taxon>
        <taxon>Lepidosauria</taxon>
        <taxon>Squamata</taxon>
        <taxon>Bifurcata</taxon>
        <taxon>Unidentata</taxon>
        <taxon>Episquamata</taxon>
        <taxon>Laterata</taxon>
        <taxon>Lacertibaenia</taxon>
        <taxon>Lacertidae</taxon>
        <taxon>Podarcis</taxon>
    </lineage>
</organism>
<sequence>MDVLLRVAAFLGILSIVLLVVKWHAPTIAAWGLEREASLVIPDTGQRWRHAANDSSLGTPPGAHVSVTLPVSRLKPGCPPTIPSDPQWTHGTTIFHFICTYEERHKTEQSQTSDISNQVTIIAL</sequence>
<keyword evidence="1" id="KW-0812">Transmembrane</keyword>
<dbReference type="EMBL" id="OX395130">
    <property type="protein sequence ID" value="CAI5774953.1"/>
    <property type="molecule type" value="Genomic_DNA"/>
</dbReference>
<evidence type="ECO:0000313" key="2">
    <source>
        <dbReference type="EMBL" id="CAI5774953.1"/>
    </source>
</evidence>
<evidence type="ECO:0000313" key="3">
    <source>
        <dbReference type="Proteomes" id="UP001178461"/>
    </source>
</evidence>
<reference evidence="2" key="1">
    <citation type="submission" date="2022-12" db="EMBL/GenBank/DDBJ databases">
        <authorList>
            <person name="Alioto T."/>
            <person name="Alioto T."/>
            <person name="Gomez Garrido J."/>
        </authorList>
    </citation>
    <scope>NUCLEOTIDE SEQUENCE</scope>
</reference>